<accession>A0A127FB19</accession>
<evidence type="ECO:0000256" key="5">
    <source>
        <dbReference type="ARBA" id="ARBA00022598"/>
    </source>
</evidence>
<keyword evidence="5 9" id="KW-0436">Ligase</keyword>
<evidence type="ECO:0000256" key="2">
    <source>
        <dbReference type="ARBA" id="ARBA00010897"/>
    </source>
</evidence>
<dbReference type="AlphaFoldDB" id="A0A127FB19"/>
<organism evidence="13 14">
    <name type="scientific">Steroidobacter denitrificans</name>
    <dbReference type="NCBI Taxonomy" id="465721"/>
    <lineage>
        <taxon>Bacteria</taxon>
        <taxon>Pseudomonadati</taxon>
        <taxon>Pseudomonadota</taxon>
        <taxon>Gammaproteobacteria</taxon>
        <taxon>Steroidobacterales</taxon>
        <taxon>Steroidobacteraceae</taxon>
        <taxon>Steroidobacter</taxon>
    </lineage>
</organism>
<dbReference type="NCBIfam" id="NF009131">
    <property type="entry name" value="PRK12484.1"/>
    <property type="match status" value="1"/>
</dbReference>
<keyword evidence="7 9" id="KW-0808">Transferase</keyword>
<dbReference type="InterPro" id="IPR007229">
    <property type="entry name" value="Nic_PRibTrfase-Fam"/>
</dbReference>
<dbReference type="PATRIC" id="fig|465721.4.peg.2354"/>
<keyword evidence="14" id="KW-1185">Reference proteome</keyword>
<dbReference type="NCBIfam" id="NF006696">
    <property type="entry name" value="PRK09243.1-3"/>
    <property type="match status" value="1"/>
</dbReference>
<feature type="domain" description="Nicotinate/nicotinamide phosphoribosyltransferase" evidence="10">
    <location>
        <begin position="166"/>
        <end position="277"/>
    </location>
</feature>
<dbReference type="InterPro" id="IPR013785">
    <property type="entry name" value="Aldolase_TIM"/>
</dbReference>
<dbReference type="PANTHER" id="PTHR11098:SF1">
    <property type="entry name" value="NICOTINATE PHOSPHORIBOSYLTRANSFERASE"/>
    <property type="match status" value="1"/>
</dbReference>
<sequence>MSRRSATRREPVRTQTSGVGALLTDLYQLTMLDAYYRLGMERIGVFEFFVRRQRDTRNFMVAAGLELALDYLESLRFTPQELDWLASTQRFSDELLARLEHFRFTGNVFAMPEGTVFFASEPLLRIVAPLPEAQFVESRIINLMHHPILVASKAARCRLAAPHSMLIDFGLRRSHGAQAAIHGSRASYIAGFDATSNVEAARLFGIPISSTMAHSFVQAHDLEAQAFRNFTAYRPQDLVVLIDTYDITRGALRAAALARELRAAGGRVEAVRIDSGELALETRRVREILDRNECSDVRIFVSGDLDEHAIETLQAARAPIDAYYVGTRLSVSMDAPALDCVYTLQQYADRPSRKRSQWKESWPGPRQVYRQYDPRGRIGMDVLACADEVMEGRALLREVMVNGRRTTPSPSLKQVRRHCAEELASLPLVLRGLERGCHSPVKVSARQHDLAVQCDRRPT</sequence>
<comment type="catalytic activity">
    <reaction evidence="8 9">
        <text>5-phospho-alpha-D-ribose 1-diphosphate + nicotinate + ATP + H2O = nicotinate beta-D-ribonucleotide + ADP + phosphate + diphosphate</text>
        <dbReference type="Rhea" id="RHEA:36163"/>
        <dbReference type="ChEBI" id="CHEBI:15377"/>
        <dbReference type="ChEBI" id="CHEBI:30616"/>
        <dbReference type="ChEBI" id="CHEBI:32544"/>
        <dbReference type="ChEBI" id="CHEBI:33019"/>
        <dbReference type="ChEBI" id="CHEBI:43474"/>
        <dbReference type="ChEBI" id="CHEBI:57502"/>
        <dbReference type="ChEBI" id="CHEBI:58017"/>
        <dbReference type="ChEBI" id="CHEBI:456216"/>
        <dbReference type="EC" id="6.3.4.21"/>
    </reaction>
</comment>
<dbReference type="KEGG" id="sdf:ACG33_11040"/>
<dbReference type="InterPro" id="IPR036068">
    <property type="entry name" value="Nicotinate_pribotase-like_C"/>
</dbReference>
<comment type="similarity">
    <text evidence="2 9">Belongs to the NAPRTase family.</text>
</comment>
<keyword evidence="6 9" id="KW-0662">Pyridine nucleotide biosynthesis</keyword>
<dbReference type="Gene3D" id="3.20.20.70">
    <property type="entry name" value="Aldolase class I"/>
    <property type="match status" value="1"/>
</dbReference>
<dbReference type="CDD" id="cd01570">
    <property type="entry name" value="NAPRTase_A"/>
    <property type="match status" value="1"/>
</dbReference>
<dbReference type="UniPathway" id="UPA00253">
    <property type="reaction ID" value="UER00457"/>
</dbReference>
<evidence type="ECO:0000259" key="12">
    <source>
        <dbReference type="Pfam" id="PF17956"/>
    </source>
</evidence>
<evidence type="ECO:0000256" key="7">
    <source>
        <dbReference type="ARBA" id="ARBA00022679"/>
    </source>
</evidence>
<comment type="PTM">
    <text evidence="9">Transiently phosphorylated on a His residue during the reaction cycle. Phosphorylation strongly increases the affinity for substrates and increases the rate of nicotinate D-ribonucleotide production. Dephosphorylation regenerates the low-affinity form of the enzyme, leading to product release.</text>
</comment>
<comment type="pathway">
    <text evidence="1 9">Cofactor biosynthesis; NAD(+) biosynthesis; nicotinate D-ribonucleotide from nicotinate: step 1/1.</text>
</comment>
<dbReference type="SUPFAM" id="SSF51690">
    <property type="entry name" value="Nicotinate/Quinolinate PRTase C-terminal domain-like"/>
    <property type="match status" value="1"/>
</dbReference>
<evidence type="ECO:0000256" key="9">
    <source>
        <dbReference type="RuleBase" id="RU365100"/>
    </source>
</evidence>
<evidence type="ECO:0000256" key="4">
    <source>
        <dbReference type="ARBA" id="ARBA00022553"/>
    </source>
</evidence>
<dbReference type="GO" id="GO:0047280">
    <property type="term" value="F:nicotinamide phosphoribosyltransferase activity"/>
    <property type="evidence" value="ECO:0007669"/>
    <property type="project" value="UniProtKB-ARBA"/>
</dbReference>
<dbReference type="OrthoDB" id="9771406at2"/>
<evidence type="ECO:0000313" key="13">
    <source>
        <dbReference type="EMBL" id="AMN47624.1"/>
    </source>
</evidence>
<dbReference type="RefSeq" id="WP_066921193.1">
    <property type="nucleotide sequence ID" value="NZ_CP011971.1"/>
</dbReference>
<evidence type="ECO:0000256" key="8">
    <source>
        <dbReference type="ARBA" id="ARBA00048668"/>
    </source>
</evidence>
<gene>
    <name evidence="13" type="ORF">ACG33_11040</name>
</gene>
<dbReference type="InterPro" id="IPR040727">
    <property type="entry name" value="NAPRTase_N"/>
</dbReference>
<evidence type="ECO:0000256" key="3">
    <source>
        <dbReference type="ARBA" id="ARBA00013236"/>
    </source>
</evidence>
<dbReference type="InterPro" id="IPR006405">
    <property type="entry name" value="Nic_PRibTrfase_pncB"/>
</dbReference>
<name>A0A127FB19_STEDE</name>
<evidence type="ECO:0000313" key="14">
    <source>
        <dbReference type="Proteomes" id="UP000070250"/>
    </source>
</evidence>
<dbReference type="InterPro" id="IPR041619">
    <property type="entry name" value="NAPRTase_C"/>
</dbReference>
<dbReference type="NCBIfam" id="TIGR01513">
    <property type="entry name" value="NAPRTase_put"/>
    <property type="match status" value="1"/>
</dbReference>
<dbReference type="Pfam" id="PF04095">
    <property type="entry name" value="NAPRTase"/>
    <property type="match status" value="1"/>
</dbReference>
<evidence type="ECO:0000256" key="6">
    <source>
        <dbReference type="ARBA" id="ARBA00022642"/>
    </source>
</evidence>
<evidence type="ECO:0000259" key="11">
    <source>
        <dbReference type="Pfam" id="PF17767"/>
    </source>
</evidence>
<dbReference type="InterPro" id="IPR041525">
    <property type="entry name" value="N/Namide_PRibTrfase"/>
</dbReference>
<dbReference type="STRING" id="465721.ACG33_11040"/>
<dbReference type="SUPFAM" id="SSF54675">
    <property type="entry name" value="Nicotinate/Quinolinate PRTase N-terminal domain-like"/>
    <property type="match status" value="1"/>
</dbReference>
<dbReference type="EC" id="6.3.4.21" evidence="3 9"/>
<dbReference type="Pfam" id="PF17956">
    <property type="entry name" value="NAPRTase_C"/>
    <property type="match status" value="1"/>
</dbReference>
<dbReference type="PIRSF" id="PIRSF000484">
    <property type="entry name" value="NAPRT"/>
    <property type="match status" value="1"/>
</dbReference>
<dbReference type="PANTHER" id="PTHR11098">
    <property type="entry name" value="NICOTINATE PHOSPHORIBOSYLTRANSFERASE"/>
    <property type="match status" value="1"/>
</dbReference>
<dbReference type="EMBL" id="CP011971">
    <property type="protein sequence ID" value="AMN47624.1"/>
    <property type="molecule type" value="Genomic_DNA"/>
</dbReference>
<proteinExistence type="inferred from homology"/>
<feature type="domain" description="Nicotinate phosphoribosyltransferase N-terminal" evidence="11">
    <location>
        <begin position="22"/>
        <end position="144"/>
    </location>
</feature>
<reference evidence="13 14" key="1">
    <citation type="submission" date="2015-06" db="EMBL/GenBank/DDBJ databases">
        <title>A Comprehensive Approach to Explore the Metabolic and Phylogenetic Diversity of Bacterial Steroid Degradation in the Environment: Testosterone as an Example.</title>
        <authorList>
            <person name="Yang F.-C."/>
            <person name="Chen Y.-L."/>
            <person name="Yu C.-P."/>
            <person name="Tang S.-L."/>
            <person name="Wang P.-H."/>
            <person name="Ismail W."/>
            <person name="Wang C.-H."/>
            <person name="Yang C.-Y."/>
            <person name="Chiang Y.-R."/>
        </authorList>
    </citation>
    <scope>NUCLEOTIDE SEQUENCE [LARGE SCALE GENOMIC DNA]</scope>
    <source>
        <strain evidence="13 14">DSM 18526</strain>
    </source>
</reference>
<protein>
    <recommendedName>
        <fullName evidence="3 9">Nicotinate phosphoribosyltransferase</fullName>
        <ecNumber evidence="3 9">6.3.4.21</ecNumber>
    </recommendedName>
</protein>
<comment type="function">
    <text evidence="9">Catalyzes the first step in the biosynthesis of NAD from nicotinic acid, the ATP-dependent synthesis of beta-nicotinate D-ribonucleotide from nicotinate and 5-phospho-D-ribose 1-phosphate.</text>
</comment>
<dbReference type="Gene3D" id="3.20.140.10">
    <property type="entry name" value="nicotinate phosphoribosyltransferase"/>
    <property type="match status" value="1"/>
</dbReference>
<keyword evidence="4" id="KW-0597">Phosphoprotein</keyword>
<dbReference type="Proteomes" id="UP000070250">
    <property type="component" value="Chromosome"/>
</dbReference>
<dbReference type="Pfam" id="PF17767">
    <property type="entry name" value="NAPRTase_N"/>
    <property type="match status" value="1"/>
</dbReference>
<keyword evidence="13" id="KW-0328">Glycosyltransferase</keyword>
<evidence type="ECO:0000256" key="1">
    <source>
        <dbReference type="ARBA" id="ARBA00004952"/>
    </source>
</evidence>
<dbReference type="GO" id="GO:0034355">
    <property type="term" value="P:NAD+ biosynthetic process via the salvage pathway"/>
    <property type="evidence" value="ECO:0007669"/>
    <property type="project" value="UniProtKB-ARBA"/>
</dbReference>
<dbReference type="FunFam" id="3.20.20.70:FF:000076">
    <property type="entry name" value="Nicotinate phosphoribosyltransferase"/>
    <property type="match status" value="1"/>
</dbReference>
<dbReference type="GO" id="GO:0005829">
    <property type="term" value="C:cytosol"/>
    <property type="evidence" value="ECO:0007669"/>
    <property type="project" value="TreeGrafter"/>
</dbReference>
<evidence type="ECO:0000259" key="10">
    <source>
        <dbReference type="Pfam" id="PF04095"/>
    </source>
</evidence>
<feature type="domain" description="Nicotinate phosphoribosyltransferase C-terminal" evidence="12">
    <location>
        <begin position="393"/>
        <end position="449"/>
    </location>
</feature>
<dbReference type="GO" id="GO:0004516">
    <property type="term" value="F:nicotinate phosphoribosyltransferase activity"/>
    <property type="evidence" value="ECO:0007669"/>
    <property type="project" value="UniProtKB-UniRule"/>
</dbReference>